<dbReference type="Gene3D" id="3.30.565.10">
    <property type="entry name" value="Histidine kinase-like ATPase, C-terminal domain"/>
    <property type="match status" value="1"/>
</dbReference>
<dbReference type="InterPro" id="IPR035965">
    <property type="entry name" value="PAS-like_dom_sf"/>
</dbReference>
<dbReference type="SUPFAM" id="SSF158472">
    <property type="entry name" value="HAMP domain-like"/>
    <property type="match status" value="1"/>
</dbReference>
<dbReference type="CDD" id="cd00082">
    <property type="entry name" value="HisKA"/>
    <property type="match status" value="1"/>
</dbReference>
<evidence type="ECO:0000256" key="1">
    <source>
        <dbReference type="ARBA" id="ARBA00000085"/>
    </source>
</evidence>
<dbReference type="AlphaFoldDB" id="A0A0G3WKI7"/>
<dbReference type="SUPFAM" id="SSF55785">
    <property type="entry name" value="PYP-like sensor domain (PAS domain)"/>
    <property type="match status" value="1"/>
</dbReference>
<keyword evidence="11 12" id="KW-0472">Membrane</keyword>
<dbReference type="PROSITE" id="PS50109">
    <property type="entry name" value="HIS_KIN"/>
    <property type="match status" value="1"/>
</dbReference>
<dbReference type="Gene3D" id="1.10.287.130">
    <property type="match status" value="1"/>
</dbReference>
<dbReference type="SUPFAM" id="SSF47384">
    <property type="entry name" value="Homodimeric domain of signal transducing histidine kinase"/>
    <property type="match status" value="1"/>
</dbReference>
<keyword evidence="4" id="KW-1003">Cell membrane</keyword>
<dbReference type="GO" id="GO:0000155">
    <property type="term" value="F:phosphorelay sensor kinase activity"/>
    <property type="evidence" value="ECO:0007669"/>
    <property type="project" value="InterPro"/>
</dbReference>
<evidence type="ECO:0000256" key="11">
    <source>
        <dbReference type="ARBA" id="ARBA00023136"/>
    </source>
</evidence>
<dbReference type="CDD" id="cd16922">
    <property type="entry name" value="HATPase_EvgS-ArcB-TorS-like"/>
    <property type="match status" value="1"/>
</dbReference>
<dbReference type="Gene3D" id="6.10.340.10">
    <property type="match status" value="1"/>
</dbReference>
<dbReference type="STRING" id="1408281.Epro_1041"/>
<sequence>MKINSLSKKLFFSYLLKALFIGVLFVVAANYNVKANNMRIFTNMLTTDGKIISSDIAELFNGGKYKEIDDYVKRNVKGTSIRITVINASGNVIADSLKNPKDMENHLNREEVSSAFNGKDSVSVRRSVTLNEDLLYVAMPLYNKNNEVAVLRMSMPLKNISVFSYEFISRNYLMLVIIIAFSLIVSFFLSRTVGKNTMKLKNAFEELSKGNFNIRSDIKSGDELEELSNTFNIMSEQMYETFKQTDNARDELDKIISSVSDAIMVIDGAGKIILANKSFLEQFWQAAFKDVYYWQLFDGKIFDSHIKNYERPSTFLFDRKNKYYSCTIARIKSESGFVIVFHDITDMKNIESFKKDLVGNVSHELKTPLASIKLYLELSEEENNIETLKRHLAVISKNTQRLSDIVNDLMTLSATENKRALTLEKFRLKDLFAQMQVLFQEKAAAKNIKLSFECAQNVTLTADKFRLSQVLSNVIDNALRYTEKGSVSVWASLENNIAVFKIKDTGIGMAKEHLDKIFERFYVIDKSRSRKTGGTGLGLSIVKHIVDLHGGVVKVESSLNEGTVFTIQIPQLPSK</sequence>
<gene>
    <name evidence="15" type="ORF">Epro_1041</name>
</gene>
<evidence type="ECO:0000256" key="3">
    <source>
        <dbReference type="ARBA" id="ARBA00012438"/>
    </source>
</evidence>
<organism evidence="15 16">
    <name type="scientific">Endomicrobium proavitum</name>
    <dbReference type="NCBI Taxonomy" id="1408281"/>
    <lineage>
        <taxon>Bacteria</taxon>
        <taxon>Pseudomonadati</taxon>
        <taxon>Elusimicrobiota</taxon>
        <taxon>Endomicrobiia</taxon>
        <taxon>Endomicrobiales</taxon>
        <taxon>Endomicrobiaceae</taxon>
        <taxon>Endomicrobium</taxon>
    </lineage>
</organism>
<comment type="subcellular location">
    <subcellularLocation>
        <location evidence="2">Cell membrane</location>
    </subcellularLocation>
</comment>
<evidence type="ECO:0000259" key="13">
    <source>
        <dbReference type="PROSITE" id="PS50109"/>
    </source>
</evidence>
<dbReference type="SUPFAM" id="SSF55874">
    <property type="entry name" value="ATPase domain of HSP90 chaperone/DNA topoisomerase II/histidine kinase"/>
    <property type="match status" value="1"/>
</dbReference>
<dbReference type="SMART" id="SM00387">
    <property type="entry name" value="HATPase_c"/>
    <property type="match status" value="1"/>
</dbReference>
<dbReference type="PATRIC" id="fig|1408281.3.peg.1070"/>
<evidence type="ECO:0000313" key="16">
    <source>
        <dbReference type="Proteomes" id="UP000035337"/>
    </source>
</evidence>
<evidence type="ECO:0000256" key="5">
    <source>
        <dbReference type="ARBA" id="ARBA00022553"/>
    </source>
</evidence>
<keyword evidence="12" id="KW-0812">Transmembrane</keyword>
<dbReference type="Pfam" id="PF00512">
    <property type="entry name" value="HisKA"/>
    <property type="match status" value="1"/>
</dbReference>
<dbReference type="PRINTS" id="PR00344">
    <property type="entry name" value="BCTRLSENSOR"/>
</dbReference>
<evidence type="ECO:0000256" key="12">
    <source>
        <dbReference type="SAM" id="Phobius"/>
    </source>
</evidence>
<dbReference type="FunFam" id="3.30.565.10:FF:000023">
    <property type="entry name" value="PAS domain-containing sensor histidine kinase"/>
    <property type="match status" value="1"/>
</dbReference>
<dbReference type="InterPro" id="IPR036097">
    <property type="entry name" value="HisK_dim/P_sf"/>
</dbReference>
<evidence type="ECO:0000256" key="7">
    <source>
        <dbReference type="ARBA" id="ARBA00022741"/>
    </source>
</evidence>
<dbReference type="Proteomes" id="UP000035337">
    <property type="component" value="Chromosome"/>
</dbReference>
<dbReference type="EC" id="2.7.13.3" evidence="3"/>
<keyword evidence="16" id="KW-1185">Reference proteome</keyword>
<evidence type="ECO:0000256" key="4">
    <source>
        <dbReference type="ARBA" id="ARBA00022475"/>
    </source>
</evidence>
<evidence type="ECO:0000259" key="14">
    <source>
        <dbReference type="PROSITE" id="PS50885"/>
    </source>
</evidence>
<dbReference type="InterPro" id="IPR036890">
    <property type="entry name" value="HATPase_C_sf"/>
</dbReference>
<dbReference type="GO" id="GO:0004721">
    <property type="term" value="F:phosphoprotein phosphatase activity"/>
    <property type="evidence" value="ECO:0007669"/>
    <property type="project" value="TreeGrafter"/>
</dbReference>
<dbReference type="EMBL" id="CP009498">
    <property type="protein sequence ID" value="AKL98420.1"/>
    <property type="molecule type" value="Genomic_DNA"/>
</dbReference>
<protein>
    <recommendedName>
        <fullName evidence="3">histidine kinase</fullName>
        <ecNumber evidence="3">2.7.13.3</ecNumber>
    </recommendedName>
</protein>
<comment type="catalytic activity">
    <reaction evidence="1">
        <text>ATP + protein L-histidine = ADP + protein N-phospho-L-histidine.</text>
        <dbReference type="EC" id="2.7.13.3"/>
    </reaction>
</comment>
<evidence type="ECO:0000256" key="9">
    <source>
        <dbReference type="ARBA" id="ARBA00022840"/>
    </source>
</evidence>
<evidence type="ECO:0000256" key="2">
    <source>
        <dbReference type="ARBA" id="ARBA00004236"/>
    </source>
</evidence>
<keyword evidence="8" id="KW-0418">Kinase</keyword>
<dbReference type="InterPro" id="IPR004358">
    <property type="entry name" value="Sig_transdc_His_kin-like_C"/>
</dbReference>
<dbReference type="Gene3D" id="3.30.450.20">
    <property type="entry name" value="PAS domain"/>
    <property type="match status" value="2"/>
</dbReference>
<dbReference type="InterPro" id="IPR050351">
    <property type="entry name" value="BphY/WalK/GraS-like"/>
</dbReference>
<name>A0A0G3WKI7_9BACT</name>
<accession>A0A0G3WKI7</accession>
<dbReference type="PANTHER" id="PTHR45453:SF1">
    <property type="entry name" value="PHOSPHATE REGULON SENSOR PROTEIN PHOR"/>
    <property type="match status" value="1"/>
</dbReference>
<dbReference type="PANTHER" id="PTHR45453">
    <property type="entry name" value="PHOSPHATE REGULON SENSOR PROTEIN PHOR"/>
    <property type="match status" value="1"/>
</dbReference>
<feature type="domain" description="HAMP" evidence="14">
    <location>
        <begin position="191"/>
        <end position="243"/>
    </location>
</feature>
<dbReference type="PROSITE" id="PS50885">
    <property type="entry name" value="HAMP"/>
    <property type="match status" value="1"/>
</dbReference>
<dbReference type="GO" id="GO:0005524">
    <property type="term" value="F:ATP binding"/>
    <property type="evidence" value="ECO:0007669"/>
    <property type="project" value="UniProtKB-KW"/>
</dbReference>
<keyword evidence="12" id="KW-1133">Transmembrane helix</keyword>
<dbReference type="OrthoDB" id="9813151at2"/>
<dbReference type="InterPro" id="IPR003594">
    <property type="entry name" value="HATPase_dom"/>
</dbReference>
<keyword evidence="5" id="KW-0597">Phosphoprotein</keyword>
<dbReference type="InterPro" id="IPR003660">
    <property type="entry name" value="HAMP_dom"/>
</dbReference>
<dbReference type="GO" id="GO:0005886">
    <property type="term" value="C:plasma membrane"/>
    <property type="evidence" value="ECO:0007669"/>
    <property type="project" value="UniProtKB-SubCell"/>
</dbReference>
<keyword evidence="9" id="KW-0067">ATP-binding</keyword>
<keyword evidence="7" id="KW-0547">Nucleotide-binding</keyword>
<reference evidence="15 16" key="1">
    <citation type="submission" date="2014-09" db="EMBL/GenBank/DDBJ databases">
        <title>Complete genome sequence of Endomicrobium proavitum.</title>
        <authorList>
            <person name="Zheng H."/>
        </authorList>
    </citation>
    <scope>NUCLEOTIDE SEQUENCE [LARGE SCALE GENOMIC DNA]</scope>
    <source>
        <strain evidence="15 16">Rsa215</strain>
    </source>
</reference>
<dbReference type="Pfam" id="PF00672">
    <property type="entry name" value="HAMP"/>
    <property type="match status" value="1"/>
</dbReference>
<dbReference type="SMART" id="SM00388">
    <property type="entry name" value="HisKA"/>
    <property type="match status" value="1"/>
</dbReference>
<dbReference type="InterPro" id="IPR005467">
    <property type="entry name" value="His_kinase_dom"/>
</dbReference>
<evidence type="ECO:0000256" key="6">
    <source>
        <dbReference type="ARBA" id="ARBA00022679"/>
    </source>
</evidence>
<evidence type="ECO:0000256" key="8">
    <source>
        <dbReference type="ARBA" id="ARBA00022777"/>
    </source>
</evidence>
<feature type="domain" description="Histidine kinase" evidence="13">
    <location>
        <begin position="360"/>
        <end position="573"/>
    </location>
</feature>
<dbReference type="KEGG" id="epo:Epro_1041"/>
<dbReference type="Pfam" id="PF02518">
    <property type="entry name" value="HATPase_c"/>
    <property type="match status" value="1"/>
</dbReference>
<keyword evidence="10" id="KW-0902">Two-component regulatory system</keyword>
<evidence type="ECO:0000256" key="10">
    <source>
        <dbReference type="ARBA" id="ARBA00023012"/>
    </source>
</evidence>
<feature type="transmembrane region" description="Helical" evidence="12">
    <location>
        <begin position="172"/>
        <end position="189"/>
    </location>
</feature>
<dbReference type="GO" id="GO:0016036">
    <property type="term" value="P:cellular response to phosphate starvation"/>
    <property type="evidence" value="ECO:0007669"/>
    <property type="project" value="TreeGrafter"/>
</dbReference>
<proteinExistence type="predicted"/>
<dbReference type="CDD" id="cd06225">
    <property type="entry name" value="HAMP"/>
    <property type="match status" value="1"/>
</dbReference>
<feature type="transmembrane region" description="Helical" evidence="12">
    <location>
        <begin position="12"/>
        <end position="33"/>
    </location>
</feature>
<dbReference type="InterPro" id="IPR003661">
    <property type="entry name" value="HisK_dim/P_dom"/>
</dbReference>
<dbReference type="RefSeq" id="WP_052570967.1">
    <property type="nucleotide sequence ID" value="NZ_CP009498.1"/>
</dbReference>
<keyword evidence="6" id="KW-0808">Transferase</keyword>
<dbReference type="SMART" id="SM00304">
    <property type="entry name" value="HAMP"/>
    <property type="match status" value="1"/>
</dbReference>
<evidence type="ECO:0000313" key="15">
    <source>
        <dbReference type="EMBL" id="AKL98420.1"/>
    </source>
</evidence>